<dbReference type="InterPro" id="IPR000210">
    <property type="entry name" value="BTB/POZ_dom"/>
</dbReference>
<dbReference type="AlphaFoldDB" id="A0A286UPD9"/>
<dbReference type="PROSITE" id="PS50097">
    <property type="entry name" value="BTB"/>
    <property type="match status" value="1"/>
</dbReference>
<dbReference type="STRING" id="2282107.A0A286UPD9"/>
<accession>A0A286UPD9</accession>
<gene>
    <name evidence="2" type="ORF">PNOK_0406900</name>
</gene>
<dbReference type="Proteomes" id="UP000217199">
    <property type="component" value="Unassembled WGS sequence"/>
</dbReference>
<feature type="domain" description="BTB" evidence="1">
    <location>
        <begin position="12"/>
        <end position="80"/>
    </location>
</feature>
<protein>
    <recommendedName>
        <fullName evidence="1">BTB domain-containing protein</fullName>
    </recommendedName>
</protein>
<evidence type="ECO:0000313" key="2">
    <source>
        <dbReference type="EMBL" id="PAV21442.1"/>
    </source>
</evidence>
<name>A0A286UPD9_9AGAM</name>
<dbReference type="OrthoDB" id="71307at2759"/>
<dbReference type="SMART" id="SM00225">
    <property type="entry name" value="BTB"/>
    <property type="match status" value="1"/>
</dbReference>
<reference evidence="2 3" key="1">
    <citation type="journal article" date="2017" name="Mol. Ecol.">
        <title>Comparative and population genomic landscape of Phellinus noxius: A hypervariable fungus causing root rot in trees.</title>
        <authorList>
            <person name="Chung C.L."/>
            <person name="Lee T.J."/>
            <person name="Akiba M."/>
            <person name="Lee H.H."/>
            <person name="Kuo T.H."/>
            <person name="Liu D."/>
            <person name="Ke H.M."/>
            <person name="Yokoi T."/>
            <person name="Roa M.B."/>
            <person name="Lu M.J."/>
            <person name="Chang Y.Y."/>
            <person name="Ann P.J."/>
            <person name="Tsai J.N."/>
            <person name="Chen C.Y."/>
            <person name="Tzean S.S."/>
            <person name="Ota Y."/>
            <person name="Hattori T."/>
            <person name="Sahashi N."/>
            <person name="Liou R.F."/>
            <person name="Kikuchi T."/>
            <person name="Tsai I.J."/>
        </authorList>
    </citation>
    <scope>NUCLEOTIDE SEQUENCE [LARGE SCALE GENOMIC DNA]</scope>
    <source>
        <strain evidence="2 3">FFPRI411160</strain>
    </source>
</reference>
<evidence type="ECO:0000313" key="3">
    <source>
        <dbReference type="Proteomes" id="UP000217199"/>
    </source>
</evidence>
<organism evidence="2 3">
    <name type="scientific">Pyrrhoderma noxium</name>
    <dbReference type="NCBI Taxonomy" id="2282107"/>
    <lineage>
        <taxon>Eukaryota</taxon>
        <taxon>Fungi</taxon>
        <taxon>Dikarya</taxon>
        <taxon>Basidiomycota</taxon>
        <taxon>Agaricomycotina</taxon>
        <taxon>Agaricomycetes</taxon>
        <taxon>Hymenochaetales</taxon>
        <taxon>Hymenochaetaceae</taxon>
        <taxon>Pyrrhoderma</taxon>
    </lineage>
</organism>
<evidence type="ECO:0000259" key="1">
    <source>
        <dbReference type="PROSITE" id="PS50097"/>
    </source>
</evidence>
<dbReference type="InterPro" id="IPR011333">
    <property type="entry name" value="SKP1/BTB/POZ_sf"/>
</dbReference>
<proteinExistence type="predicted"/>
<dbReference type="Gene3D" id="3.30.710.10">
    <property type="entry name" value="Potassium Channel Kv1.1, Chain A"/>
    <property type="match status" value="1"/>
</dbReference>
<dbReference type="InParanoid" id="A0A286UPD9"/>
<dbReference type="EMBL" id="NBII01000003">
    <property type="protein sequence ID" value="PAV21442.1"/>
    <property type="molecule type" value="Genomic_DNA"/>
</dbReference>
<sequence length="270" mass="30561">MGFSLICPPPGTDIILKSSDDVLFDAYRRILIESSPFFSDMFTLPQEDDTSIPTIQFSESGSVLSDLLMLTYPGEDPVIDTLDKVSVILEAALKYEMVRATQTLRRLLVSPVFLEKEPTRVYAIASRYDLEEEARIASSYTLRINILDCPLSDELKHITAWSYHRLLLLHRRRSEEALKVLESVQVGEVKCTQCNGIHYGALSPPRWWTDFVRRASEELRIRPTSDVIFSMPFLAGSADTGCAKCALSILESHAFLERLKKRIDEIPSTI</sequence>
<dbReference type="Pfam" id="PF00651">
    <property type="entry name" value="BTB"/>
    <property type="match status" value="1"/>
</dbReference>
<keyword evidence="3" id="KW-1185">Reference proteome</keyword>
<dbReference type="SUPFAM" id="SSF54695">
    <property type="entry name" value="POZ domain"/>
    <property type="match status" value="1"/>
</dbReference>
<comment type="caution">
    <text evidence="2">The sequence shown here is derived from an EMBL/GenBank/DDBJ whole genome shotgun (WGS) entry which is preliminary data.</text>
</comment>